<gene>
    <name evidence="1" type="ORF">NDU88_000261</name>
</gene>
<comment type="caution">
    <text evidence="1">The sequence shown here is derived from an EMBL/GenBank/DDBJ whole genome shotgun (WGS) entry which is preliminary data.</text>
</comment>
<organism evidence="1 2">
    <name type="scientific">Pleurodeles waltl</name>
    <name type="common">Iberian ribbed newt</name>
    <dbReference type="NCBI Taxonomy" id="8319"/>
    <lineage>
        <taxon>Eukaryota</taxon>
        <taxon>Metazoa</taxon>
        <taxon>Chordata</taxon>
        <taxon>Craniata</taxon>
        <taxon>Vertebrata</taxon>
        <taxon>Euteleostomi</taxon>
        <taxon>Amphibia</taxon>
        <taxon>Batrachia</taxon>
        <taxon>Caudata</taxon>
        <taxon>Salamandroidea</taxon>
        <taxon>Salamandridae</taxon>
        <taxon>Pleurodelinae</taxon>
        <taxon>Pleurodeles</taxon>
    </lineage>
</organism>
<evidence type="ECO:0000313" key="1">
    <source>
        <dbReference type="EMBL" id="KAJ1121742.1"/>
    </source>
</evidence>
<reference evidence="1" key="1">
    <citation type="journal article" date="2022" name="bioRxiv">
        <title>Sequencing and chromosome-scale assembly of the giantPleurodeles waltlgenome.</title>
        <authorList>
            <person name="Brown T."/>
            <person name="Elewa A."/>
            <person name="Iarovenko S."/>
            <person name="Subramanian E."/>
            <person name="Araus A.J."/>
            <person name="Petzold A."/>
            <person name="Susuki M."/>
            <person name="Suzuki K.-i.T."/>
            <person name="Hayashi T."/>
            <person name="Toyoda A."/>
            <person name="Oliveira C."/>
            <person name="Osipova E."/>
            <person name="Leigh N.D."/>
            <person name="Simon A."/>
            <person name="Yun M.H."/>
        </authorList>
    </citation>
    <scope>NUCLEOTIDE SEQUENCE</scope>
    <source>
        <strain evidence="1">20211129_DDA</strain>
        <tissue evidence="1">Liver</tissue>
    </source>
</reference>
<accession>A0AAV7P3G3</accession>
<dbReference type="EMBL" id="JANPWB010000011">
    <property type="protein sequence ID" value="KAJ1121742.1"/>
    <property type="molecule type" value="Genomic_DNA"/>
</dbReference>
<name>A0AAV7P3G3_PLEWA</name>
<sequence length="71" mass="7913">MEKKATLFTTQRYSTFQQKRTRHRLPLPNASSSVTPALCSPGRTMTVSLEGCSSWTLVLKARTNKGNVQTL</sequence>
<evidence type="ECO:0000313" key="2">
    <source>
        <dbReference type="Proteomes" id="UP001066276"/>
    </source>
</evidence>
<proteinExistence type="predicted"/>
<protein>
    <submittedName>
        <fullName evidence="1">Uncharacterized protein</fullName>
    </submittedName>
</protein>
<dbReference type="AlphaFoldDB" id="A0AAV7P3G3"/>
<keyword evidence="2" id="KW-1185">Reference proteome</keyword>
<dbReference type="Proteomes" id="UP001066276">
    <property type="component" value="Chromosome 7"/>
</dbReference>